<comment type="caution">
    <text evidence="1">The sequence shown here is derived from an EMBL/GenBank/DDBJ whole genome shotgun (WGS) entry which is preliminary data.</text>
</comment>
<accession>A0ACB6QSC3</accession>
<sequence>MASPDPFGGHMTCASYISMNPDKRGLAAIRLSYNTLLILRNLALSAIRCERHNRSLGLEPTKICLILDFSLLFALSFNPSYSVVQAASMENAFFLSVVLQLSLHENALLYLFFGGSILNEAFNMFHLLLFVPAFFYCASAHHLVLQNITIKVPQGSSNHGDPHLLCRPRKAADVAAFFLGNYVAHAATLKNLPGQSIFQSFLDLIFALFFPVSGVIRGLNAIYGAVAFRETPLTSTLMAGAPCEVVRTDAWEPEPEDKIRNLRIIKPIANTGAQSEDLKHNLDEVSNDIESEQLRSRQLSGDEQQAPIILKVKDNDCILLHGTPHFDPADSWATKRGRQVHGNCQLPKVYALAIVPPSAKVREFSPCKMEVYCRIFVGYMLRATPSTETQQDEVKESLSRLKAFSKKLRNRFPYPMSPGPHTTGSSQLSSYHSVSKGVIAIFQLIFASYTFVRTKGDQLDRYGYAAYGLTVAPYLIMSFINLVSAIFSPDYSHVYLVSSEAMEEARRRADGHFEGVIWIIDVGQDTLLKPSGIPINLFVSTFGRSRDSTYIFEMDTSHFDVKSKFDLIRLFSILSRMADDGSQTWVLKLLSKGLDHYLAYKGHKHRTQILIPSTSKPKDPKDQLRDRLYDSYLTIASGLIGCLSFIVSSPAQLGFVLSWLVTGILIGPLVHFFPYFFILERPNIGILRKFALLLYAAPAIGGMVVVGKMIWEFSSTCGFIAAGHAFTSRKIYIPASFIPSIIHFFQPFIEINTLRLEKLHTAPLYPRHQGFVAPTRLARHSTYPN</sequence>
<gene>
    <name evidence="1" type="ORF">BDR25DRAFT_356652</name>
</gene>
<evidence type="ECO:0000313" key="1">
    <source>
        <dbReference type="EMBL" id="KAF2469420.1"/>
    </source>
</evidence>
<name>A0ACB6QSC3_9PLEO</name>
<reference evidence="1" key="1">
    <citation type="journal article" date="2020" name="Stud. Mycol.">
        <title>101 Dothideomycetes genomes: a test case for predicting lifestyles and emergence of pathogens.</title>
        <authorList>
            <person name="Haridas S."/>
            <person name="Albert R."/>
            <person name="Binder M."/>
            <person name="Bloem J."/>
            <person name="Labutti K."/>
            <person name="Salamov A."/>
            <person name="Andreopoulos B."/>
            <person name="Baker S."/>
            <person name="Barry K."/>
            <person name="Bills G."/>
            <person name="Bluhm B."/>
            <person name="Cannon C."/>
            <person name="Castanera R."/>
            <person name="Culley D."/>
            <person name="Daum C."/>
            <person name="Ezra D."/>
            <person name="Gonzalez J."/>
            <person name="Henrissat B."/>
            <person name="Kuo A."/>
            <person name="Liang C."/>
            <person name="Lipzen A."/>
            <person name="Lutzoni F."/>
            <person name="Magnuson J."/>
            <person name="Mondo S."/>
            <person name="Nolan M."/>
            <person name="Ohm R."/>
            <person name="Pangilinan J."/>
            <person name="Park H.-J."/>
            <person name="Ramirez L."/>
            <person name="Alfaro M."/>
            <person name="Sun H."/>
            <person name="Tritt A."/>
            <person name="Yoshinaga Y."/>
            <person name="Zwiers L.-H."/>
            <person name="Turgeon B."/>
            <person name="Goodwin S."/>
            <person name="Spatafora J."/>
            <person name="Crous P."/>
            <person name="Grigoriev I."/>
        </authorList>
    </citation>
    <scope>NUCLEOTIDE SEQUENCE</scope>
    <source>
        <strain evidence="1">ATCC 200398</strain>
    </source>
</reference>
<organism evidence="1 2">
    <name type="scientific">Lindgomyces ingoldianus</name>
    <dbReference type="NCBI Taxonomy" id="673940"/>
    <lineage>
        <taxon>Eukaryota</taxon>
        <taxon>Fungi</taxon>
        <taxon>Dikarya</taxon>
        <taxon>Ascomycota</taxon>
        <taxon>Pezizomycotina</taxon>
        <taxon>Dothideomycetes</taxon>
        <taxon>Pleosporomycetidae</taxon>
        <taxon>Pleosporales</taxon>
        <taxon>Lindgomycetaceae</taxon>
        <taxon>Lindgomyces</taxon>
    </lineage>
</organism>
<keyword evidence="2" id="KW-1185">Reference proteome</keyword>
<evidence type="ECO:0000313" key="2">
    <source>
        <dbReference type="Proteomes" id="UP000799755"/>
    </source>
</evidence>
<dbReference type="EMBL" id="MU003512">
    <property type="protein sequence ID" value="KAF2469420.1"/>
    <property type="molecule type" value="Genomic_DNA"/>
</dbReference>
<dbReference type="Proteomes" id="UP000799755">
    <property type="component" value="Unassembled WGS sequence"/>
</dbReference>
<proteinExistence type="predicted"/>
<protein>
    <submittedName>
        <fullName evidence="1">Uncharacterized protein</fullName>
    </submittedName>
</protein>